<feature type="region of interest" description="Disordered" evidence="1">
    <location>
        <begin position="285"/>
        <end position="307"/>
    </location>
</feature>
<evidence type="ECO:0000313" key="4">
    <source>
        <dbReference type="EMBL" id="KAK7688703.1"/>
    </source>
</evidence>
<name>A0AAW0G4V5_9APHY</name>
<keyword evidence="2" id="KW-1133">Transmembrane helix</keyword>
<feature type="region of interest" description="Disordered" evidence="1">
    <location>
        <begin position="324"/>
        <end position="358"/>
    </location>
</feature>
<feature type="transmembrane region" description="Helical" evidence="2">
    <location>
        <begin position="160"/>
        <end position="178"/>
    </location>
</feature>
<evidence type="ECO:0000313" key="5">
    <source>
        <dbReference type="Proteomes" id="UP001385951"/>
    </source>
</evidence>
<proteinExistence type="predicted"/>
<gene>
    <name evidence="4" type="ORF">QCA50_008241</name>
</gene>
<feature type="transmembrane region" description="Helical" evidence="2">
    <location>
        <begin position="199"/>
        <end position="221"/>
    </location>
</feature>
<feature type="domain" description="DUF6533" evidence="3">
    <location>
        <begin position="57"/>
        <end position="98"/>
    </location>
</feature>
<accession>A0AAW0G4V5</accession>
<dbReference type="EMBL" id="JASBNA010000010">
    <property type="protein sequence ID" value="KAK7688703.1"/>
    <property type="molecule type" value="Genomic_DNA"/>
</dbReference>
<dbReference type="InterPro" id="IPR045340">
    <property type="entry name" value="DUF6533"/>
</dbReference>
<reference evidence="4 5" key="1">
    <citation type="submission" date="2022-09" db="EMBL/GenBank/DDBJ databases">
        <authorList>
            <person name="Palmer J.M."/>
        </authorList>
    </citation>
    <scope>NUCLEOTIDE SEQUENCE [LARGE SCALE GENOMIC DNA]</scope>
    <source>
        <strain evidence="4 5">DSM 7382</strain>
    </source>
</reference>
<evidence type="ECO:0000256" key="1">
    <source>
        <dbReference type="SAM" id="MobiDB-lite"/>
    </source>
</evidence>
<keyword evidence="5" id="KW-1185">Reference proteome</keyword>
<feature type="transmembrane region" description="Helical" evidence="2">
    <location>
        <begin position="233"/>
        <end position="252"/>
    </location>
</feature>
<comment type="caution">
    <text evidence="4">The sequence shown here is derived from an EMBL/GenBank/DDBJ whole genome shotgun (WGS) entry which is preliminary data.</text>
</comment>
<dbReference type="Proteomes" id="UP001385951">
    <property type="component" value="Unassembled WGS sequence"/>
</dbReference>
<dbReference type="Pfam" id="PF20151">
    <property type="entry name" value="DUF6533"/>
    <property type="match status" value="1"/>
</dbReference>
<keyword evidence="2" id="KW-0472">Membrane</keyword>
<dbReference type="AlphaFoldDB" id="A0AAW0G4V5"/>
<protein>
    <recommendedName>
        <fullName evidence="3">DUF6533 domain-containing protein</fullName>
    </recommendedName>
</protein>
<evidence type="ECO:0000256" key="2">
    <source>
        <dbReference type="SAM" id="Phobius"/>
    </source>
</evidence>
<sequence>MFAFMSLSSNLPIPLFISQQLHLIYFCLSTMSNELGLTPDEAIFYISQIQLQNFIFTATLTLAVYDTILSFPKEVKCIWQGQFGTGPILYLFIRYGTVFNMLLELLEGFPFSSTVIISVVFSHMQAAFDCVRIWSICQHAWIPTILVFVLRGVITRAISVVADAVVLGLTLWKTIYIFREKAELRAHSKLTTRLAYGGSMEFGILLLLNILAVLLDILAVAGDGNNFPNGSEFIFIKDVLNSIILSHFILSLRSTYHTTNNPSQTSSKQSSLHFASAVEGNMGASLSGSWGSNRDDEEQKDTEGVQYSDYPFAAGLANIKEVSGDENVEEVPEAGPSGTTHEPLPLDAGHSTTGVGGFEGIELQEIDIV</sequence>
<organism evidence="4 5">
    <name type="scientific">Cerrena zonata</name>
    <dbReference type="NCBI Taxonomy" id="2478898"/>
    <lineage>
        <taxon>Eukaryota</taxon>
        <taxon>Fungi</taxon>
        <taxon>Dikarya</taxon>
        <taxon>Basidiomycota</taxon>
        <taxon>Agaricomycotina</taxon>
        <taxon>Agaricomycetes</taxon>
        <taxon>Polyporales</taxon>
        <taxon>Cerrenaceae</taxon>
        <taxon>Cerrena</taxon>
    </lineage>
</organism>
<evidence type="ECO:0000259" key="3">
    <source>
        <dbReference type="Pfam" id="PF20151"/>
    </source>
</evidence>
<keyword evidence="2" id="KW-0812">Transmembrane</keyword>